<feature type="transmembrane region" description="Helical" evidence="1">
    <location>
        <begin position="61"/>
        <end position="80"/>
    </location>
</feature>
<protein>
    <submittedName>
        <fullName evidence="2">Uncharacterized protein</fullName>
    </submittedName>
</protein>
<feature type="transmembrane region" description="Helical" evidence="1">
    <location>
        <begin position="162"/>
        <end position="183"/>
    </location>
</feature>
<accession>A0A413JYL4</accession>
<feature type="transmembrane region" description="Helical" evidence="1">
    <location>
        <begin position="86"/>
        <end position="105"/>
    </location>
</feature>
<keyword evidence="1" id="KW-0812">Transmembrane</keyword>
<feature type="transmembrane region" description="Helical" evidence="1">
    <location>
        <begin position="299"/>
        <end position="323"/>
    </location>
</feature>
<name>A0A413JYL4_BACFG</name>
<dbReference type="EMBL" id="QSDG01000009">
    <property type="protein sequence ID" value="RGY68585.1"/>
    <property type="molecule type" value="Genomic_DNA"/>
</dbReference>
<feature type="transmembrane region" description="Helical" evidence="1">
    <location>
        <begin position="31"/>
        <end position="49"/>
    </location>
</feature>
<keyword evidence="1" id="KW-0472">Membrane</keyword>
<dbReference type="RefSeq" id="WP_005819680.1">
    <property type="nucleotide sequence ID" value="NZ_JAGJHH010000002.1"/>
</dbReference>
<feature type="transmembrane region" description="Helical" evidence="1">
    <location>
        <begin position="117"/>
        <end position="142"/>
    </location>
</feature>
<feature type="transmembrane region" description="Helical" evidence="1">
    <location>
        <begin position="259"/>
        <end position="279"/>
    </location>
</feature>
<dbReference type="Proteomes" id="UP000284614">
    <property type="component" value="Unassembled WGS sequence"/>
</dbReference>
<dbReference type="AlphaFoldDB" id="A0A413JYL4"/>
<evidence type="ECO:0000313" key="2">
    <source>
        <dbReference type="EMBL" id="RGY68585.1"/>
    </source>
</evidence>
<gene>
    <name evidence="2" type="ORF">DXA27_12075</name>
</gene>
<organism evidence="2 3">
    <name type="scientific">Bacteroides fragilis</name>
    <dbReference type="NCBI Taxonomy" id="817"/>
    <lineage>
        <taxon>Bacteria</taxon>
        <taxon>Pseudomonadati</taxon>
        <taxon>Bacteroidota</taxon>
        <taxon>Bacteroidia</taxon>
        <taxon>Bacteroidales</taxon>
        <taxon>Bacteroidaceae</taxon>
        <taxon>Bacteroides</taxon>
    </lineage>
</organism>
<reference evidence="2 3" key="1">
    <citation type="submission" date="2018-08" db="EMBL/GenBank/DDBJ databases">
        <title>A genome reference for cultivated species of the human gut microbiota.</title>
        <authorList>
            <person name="Zou Y."/>
            <person name="Xue W."/>
            <person name="Luo G."/>
        </authorList>
    </citation>
    <scope>NUCLEOTIDE SEQUENCE [LARGE SCALE GENOMIC DNA]</scope>
    <source>
        <strain evidence="2 3">OF01-1</strain>
    </source>
</reference>
<sequence>MGKIKEKTLLLLLVYAPWVNVINYRITPIVASSLTALFIGLLAVESFVWRSKINEEYFDIIKKNPLLFLAFISLLGYSVFCQKISDLFVFFNLFLLLLLVIPLFVDIRAFCRSYFDVYLSYLIIVVSLSIIVDFILLNTGYASLQPMYNSENVTYLERPFGLFGQPSVNSTLICVFYLLKRYLHDIWGLGRVRNIYFVFVVLGVMCQGSGSGFISFALLLIPVWGYRFKAFKYVFILLLLGGIYYISLTDLVEKLSVSYLTFLYDFVVDIFHLYLAHISSTSALIWGEVSPTVMIPIDFGPIFYITHSGILLYVVFIGTLVYLSVKEKNYNFRYAIILLFIGGLHYPVMFYVVMHFIWLLLFFVVFRKVRLT</sequence>
<evidence type="ECO:0000256" key="1">
    <source>
        <dbReference type="SAM" id="Phobius"/>
    </source>
</evidence>
<feature type="transmembrane region" description="Helical" evidence="1">
    <location>
        <begin position="335"/>
        <end position="366"/>
    </location>
</feature>
<evidence type="ECO:0000313" key="3">
    <source>
        <dbReference type="Proteomes" id="UP000284614"/>
    </source>
</evidence>
<proteinExistence type="predicted"/>
<comment type="caution">
    <text evidence="2">The sequence shown here is derived from an EMBL/GenBank/DDBJ whole genome shotgun (WGS) entry which is preliminary data.</text>
</comment>
<feature type="transmembrane region" description="Helical" evidence="1">
    <location>
        <begin position="195"/>
        <end position="224"/>
    </location>
</feature>
<feature type="transmembrane region" description="Helical" evidence="1">
    <location>
        <begin position="230"/>
        <end position="247"/>
    </location>
</feature>
<keyword evidence="1" id="KW-1133">Transmembrane helix</keyword>